<sequence>MKTRLFTSVIGSLLLAIPTFAQDKTTVTANSSDISDNLDLKAVASIFGDASNLEDFERRLNDPKSQISNLDLNNDNQVDYLRVVESVEGRAHIVVIQAVLEKDVFQDVATVEIEKDSNNRVQIQVVGDVYMYGSNYIYEPIYVHTPIIYTTFWVNHYRPYCSSWYWGYYPSYYSHWSPFPIFRYRNNISIHINFGHSYNYVSYRRCHTAYNAYYGRRGNGYEMRHPNRSFAHRNSGYSNRYEMDNNRQIKTRTPGTRDLNTNTSSPRGNSPRGNAIAANSPRGNNNPRVEATPRGNASVGSPRGNNNPRVEATPRENASVGTPRAESQPRTYTPRGNSNNPRVEATPRGNASVGTPRAESQPRTYNPRGNSNNPRVEATPRENASVGTPRAESQPRGNNNPRVESAPRGNSQPRMDAPRGNSQTRMESPRSGGSQPRMQAPRENSQPRGNSESSGRGRR</sequence>
<comment type="caution">
    <text evidence="3">The sequence shown here is derived from an EMBL/GenBank/DDBJ whole genome shotgun (WGS) entry which is preliminary data.</text>
</comment>
<evidence type="ECO:0000256" key="1">
    <source>
        <dbReference type="SAM" id="MobiDB-lite"/>
    </source>
</evidence>
<dbReference type="RefSeq" id="WP_166125209.1">
    <property type="nucleotide sequence ID" value="NZ_JAANOQ010000001.1"/>
</dbReference>
<evidence type="ECO:0000256" key="2">
    <source>
        <dbReference type="SAM" id="SignalP"/>
    </source>
</evidence>
<dbReference type="Proteomes" id="UP000605990">
    <property type="component" value="Unassembled WGS sequence"/>
</dbReference>
<feature type="compositionally biased region" description="Polar residues" evidence="1">
    <location>
        <begin position="248"/>
        <end position="272"/>
    </location>
</feature>
<reference evidence="3 4" key="1">
    <citation type="submission" date="2020-08" db="EMBL/GenBank/DDBJ databases">
        <title>Description of novel Flavobacterium F-408 isolate.</title>
        <authorList>
            <person name="Saticioglu I.B."/>
            <person name="Duman M."/>
            <person name="Altun S."/>
        </authorList>
    </citation>
    <scope>NUCLEOTIDE SEQUENCE [LARGE SCALE GENOMIC DNA]</scope>
    <source>
        <strain evidence="3 4">F-408</strain>
    </source>
</reference>
<evidence type="ECO:0000313" key="4">
    <source>
        <dbReference type="Proteomes" id="UP000605990"/>
    </source>
</evidence>
<name>A0ABR7IW92_9FLAO</name>
<proteinExistence type="predicted"/>
<keyword evidence="4" id="KW-1185">Reference proteome</keyword>
<evidence type="ECO:0008006" key="5">
    <source>
        <dbReference type="Google" id="ProtNLM"/>
    </source>
</evidence>
<evidence type="ECO:0000313" key="3">
    <source>
        <dbReference type="EMBL" id="MBC5833988.1"/>
    </source>
</evidence>
<feature type="compositionally biased region" description="Polar residues" evidence="1">
    <location>
        <begin position="420"/>
        <end position="447"/>
    </location>
</feature>
<protein>
    <recommendedName>
        <fullName evidence="5">DUF3300 domain-containing protein</fullName>
    </recommendedName>
</protein>
<dbReference type="EMBL" id="JACRUN010000001">
    <property type="protein sequence ID" value="MBC5833988.1"/>
    <property type="molecule type" value="Genomic_DNA"/>
</dbReference>
<feature type="compositionally biased region" description="Polar residues" evidence="1">
    <location>
        <begin position="395"/>
        <end position="413"/>
    </location>
</feature>
<keyword evidence="2" id="KW-0732">Signal</keyword>
<feature type="signal peptide" evidence="2">
    <location>
        <begin position="1"/>
        <end position="21"/>
    </location>
</feature>
<feature type="chain" id="PRO_5045281941" description="DUF3300 domain-containing protein" evidence="2">
    <location>
        <begin position="22"/>
        <end position="459"/>
    </location>
</feature>
<feature type="region of interest" description="Disordered" evidence="1">
    <location>
        <begin position="223"/>
        <end position="459"/>
    </location>
</feature>
<accession>A0ABR7IW92</accession>
<feature type="compositionally biased region" description="Low complexity" evidence="1">
    <location>
        <begin position="448"/>
        <end position="459"/>
    </location>
</feature>
<feature type="compositionally biased region" description="Polar residues" evidence="1">
    <location>
        <begin position="361"/>
        <end position="374"/>
    </location>
</feature>
<feature type="compositionally biased region" description="Polar residues" evidence="1">
    <location>
        <begin position="328"/>
        <end position="341"/>
    </location>
</feature>
<organism evidence="3 4">
    <name type="scientific">Flavobacterium bernardetii</name>
    <dbReference type="NCBI Taxonomy" id="2813823"/>
    <lineage>
        <taxon>Bacteria</taxon>
        <taxon>Pseudomonadati</taxon>
        <taxon>Bacteroidota</taxon>
        <taxon>Flavobacteriia</taxon>
        <taxon>Flavobacteriales</taxon>
        <taxon>Flavobacteriaceae</taxon>
        <taxon>Flavobacterium</taxon>
    </lineage>
</organism>
<gene>
    <name evidence="3" type="ORF">H8R27_03740</name>
</gene>